<dbReference type="Proteomes" id="UP000663882">
    <property type="component" value="Unassembled WGS sequence"/>
</dbReference>
<gene>
    <name evidence="3" type="ORF">RFH988_LOCUS7265</name>
</gene>
<feature type="region of interest" description="Disordered" evidence="1">
    <location>
        <begin position="1"/>
        <end position="86"/>
    </location>
</feature>
<sequence length="290" mass="32852">MARKINSSEQDNSEILAGSDSDLDTEIYTNSDNSTSDSDDPTSDSDDPTSDSDDPTSEPGDSTTHSDDSTADSDEKKKEPPSKKKRTEFLNWKHEKFVPKTFYFNNENAGITSDLKLGNDPIDYFELFFDQKIMEYIAEETNRYQQQNLSPSTASHTTQWYATNFQETGEQAYRNCESMTAIKWMDKREVYMLSTIHDSRMIAIDNIDRNTGKQIMKLVCVQNYNENMGTIDLVDMQSMINADGGDCGLPSYTCGSQGVAGCVRKCMTCGYRTGYCKRKFLFWQTCKCAM</sequence>
<dbReference type="PANTHER" id="PTHR46599:SF3">
    <property type="entry name" value="PIGGYBAC TRANSPOSABLE ELEMENT-DERIVED PROTEIN 4"/>
    <property type="match status" value="1"/>
</dbReference>
<proteinExistence type="predicted"/>
<feature type="compositionally biased region" description="Basic and acidic residues" evidence="1">
    <location>
        <begin position="64"/>
        <end position="86"/>
    </location>
</feature>
<feature type="domain" description="PiggyBac transposable element-derived protein" evidence="2">
    <location>
        <begin position="164"/>
        <end position="237"/>
    </location>
</feature>
<feature type="compositionally biased region" description="Polar residues" evidence="1">
    <location>
        <begin position="1"/>
        <end position="10"/>
    </location>
</feature>
<comment type="caution">
    <text evidence="3">The sequence shown here is derived from an EMBL/GenBank/DDBJ whole genome shotgun (WGS) entry which is preliminary data.</text>
</comment>
<dbReference type="OrthoDB" id="6146839at2759"/>
<reference evidence="3" key="1">
    <citation type="submission" date="2021-02" db="EMBL/GenBank/DDBJ databases">
        <authorList>
            <person name="Nowell W R."/>
        </authorList>
    </citation>
    <scope>NUCLEOTIDE SEQUENCE</scope>
</reference>
<evidence type="ECO:0000313" key="3">
    <source>
        <dbReference type="EMBL" id="CAF0866892.1"/>
    </source>
</evidence>
<evidence type="ECO:0000256" key="1">
    <source>
        <dbReference type="SAM" id="MobiDB-lite"/>
    </source>
</evidence>
<accession>A0A813X5U9</accession>
<dbReference type="InterPro" id="IPR029526">
    <property type="entry name" value="PGBD"/>
</dbReference>
<organism evidence="3 4">
    <name type="scientific">Rotaria sordida</name>
    <dbReference type="NCBI Taxonomy" id="392033"/>
    <lineage>
        <taxon>Eukaryota</taxon>
        <taxon>Metazoa</taxon>
        <taxon>Spiralia</taxon>
        <taxon>Gnathifera</taxon>
        <taxon>Rotifera</taxon>
        <taxon>Eurotatoria</taxon>
        <taxon>Bdelloidea</taxon>
        <taxon>Philodinida</taxon>
        <taxon>Philodinidae</taxon>
        <taxon>Rotaria</taxon>
    </lineage>
</organism>
<name>A0A813X5U9_9BILA</name>
<dbReference type="PANTHER" id="PTHR46599">
    <property type="entry name" value="PIGGYBAC TRANSPOSABLE ELEMENT-DERIVED PROTEIN 4"/>
    <property type="match status" value="1"/>
</dbReference>
<dbReference type="EMBL" id="CAJNOO010000228">
    <property type="protein sequence ID" value="CAF0866892.1"/>
    <property type="molecule type" value="Genomic_DNA"/>
</dbReference>
<evidence type="ECO:0000313" key="4">
    <source>
        <dbReference type="Proteomes" id="UP000663882"/>
    </source>
</evidence>
<protein>
    <recommendedName>
        <fullName evidence="2">PiggyBac transposable element-derived protein domain-containing protein</fullName>
    </recommendedName>
</protein>
<dbReference type="AlphaFoldDB" id="A0A813X5U9"/>
<evidence type="ECO:0000259" key="2">
    <source>
        <dbReference type="Pfam" id="PF13843"/>
    </source>
</evidence>
<feature type="compositionally biased region" description="Acidic residues" evidence="1">
    <location>
        <begin position="37"/>
        <end position="56"/>
    </location>
</feature>
<dbReference type="Pfam" id="PF13843">
    <property type="entry name" value="DDE_Tnp_1_7"/>
    <property type="match status" value="1"/>
</dbReference>